<reference evidence="2 3" key="1">
    <citation type="submission" date="2018-10" db="EMBL/GenBank/DDBJ databases">
        <authorList>
            <person name="Chen W.-M."/>
        </authorList>
    </citation>
    <scope>NUCLEOTIDE SEQUENCE [LARGE SCALE GENOMIC DNA]</scope>
    <source>
        <strain evidence="2 3">H-5</strain>
    </source>
</reference>
<keyword evidence="1" id="KW-0812">Transmembrane</keyword>
<feature type="transmembrane region" description="Helical" evidence="1">
    <location>
        <begin position="55"/>
        <end position="76"/>
    </location>
</feature>
<protein>
    <submittedName>
        <fullName evidence="2">DUF2878 domain-containing protein</fullName>
    </submittedName>
</protein>
<dbReference type="AlphaFoldDB" id="A0A3N0V6X8"/>
<keyword evidence="3" id="KW-1185">Reference proteome</keyword>
<comment type="caution">
    <text evidence="2">The sequence shown here is derived from an EMBL/GenBank/DDBJ whole genome shotgun (WGS) entry which is preliminary data.</text>
</comment>
<feature type="transmembrane region" description="Helical" evidence="1">
    <location>
        <begin position="114"/>
        <end position="133"/>
    </location>
</feature>
<dbReference type="InterPro" id="IPR021306">
    <property type="entry name" value="DUF2878"/>
</dbReference>
<dbReference type="Proteomes" id="UP000275137">
    <property type="component" value="Unassembled WGS sequence"/>
</dbReference>
<feature type="transmembrane region" description="Helical" evidence="1">
    <location>
        <begin position="27"/>
        <end position="43"/>
    </location>
</feature>
<sequence>MNMRVAINFIAFQLGWLACVIGAAQGMPWLGPLVALVVVLWHLRHKADAGRELSWILAAVAVGSLFDQALLSLGWISFVSSSWPAWLLPAWMVSLWLLFCTTLNVSMRWMHGRWLIAMVFGAVGGPLAYLAGAKLGAMSLLDTEAMLIALAIGWGCLMPALLWLSARFDGNAVSK</sequence>
<gene>
    <name evidence="2" type="ORF">ED236_00620</name>
</gene>
<keyword evidence="1" id="KW-0472">Membrane</keyword>
<feature type="transmembrane region" description="Helical" evidence="1">
    <location>
        <begin position="88"/>
        <end position="107"/>
    </location>
</feature>
<evidence type="ECO:0000313" key="2">
    <source>
        <dbReference type="EMBL" id="ROH88557.1"/>
    </source>
</evidence>
<dbReference type="PROSITE" id="PS51257">
    <property type="entry name" value="PROKAR_LIPOPROTEIN"/>
    <property type="match status" value="1"/>
</dbReference>
<accession>A0A3N0V6X8</accession>
<keyword evidence="1" id="KW-1133">Transmembrane helix</keyword>
<proteinExistence type="predicted"/>
<dbReference type="EMBL" id="RJVP01000001">
    <property type="protein sequence ID" value="ROH88557.1"/>
    <property type="molecule type" value="Genomic_DNA"/>
</dbReference>
<organism evidence="2 3">
    <name type="scientific">Pseudomethylobacillus aquaticus</name>
    <dbReference type="NCBI Taxonomy" id="2676064"/>
    <lineage>
        <taxon>Bacteria</taxon>
        <taxon>Pseudomonadati</taxon>
        <taxon>Pseudomonadota</taxon>
        <taxon>Betaproteobacteria</taxon>
        <taxon>Nitrosomonadales</taxon>
        <taxon>Methylophilaceae</taxon>
        <taxon>Pseudomethylobacillus</taxon>
    </lineage>
</organism>
<dbReference type="Pfam" id="PF11086">
    <property type="entry name" value="DUF2878"/>
    <property type="match status" value="1"/>
</dbReference>
<evidence type="ECO:0000256" key="1">
    <source>
        <dbReference type="SAM" id="Phobius"/>
    </source>
</evidence>
<name>A0A3N0V6X8_9PROT</name>
<feature type="transmembrane region" description="Helical" evidence="1">
    <location>
        <begin position="145"/>
        <end position="166"/>
    </location>
</feature>
<evidence type="ECO:0000313" key="3">
    <source>
        <dbReference type="Proteomes" id="UP000275137"/>
    </source>
</evidence>